<evidence type="ECO:0000313" key="2">
    <source>
        <dbReference type="Proteomes" id="UP000269945"/>
    </source>
</evidence>
<organism evidence="1 2">
    <name type="scientific">Gulo gulo</name>
    <name type="common">Wolverine</name>
    <name type="synonym">Gluton</name>
    <dbReference type="NCBI Taxonomy" id="48420"/>
    <lineage>
        <taxon>Eukaryota</taxon>
        <taxon>Metazoa</taxon>
        <taxon>Chordata</taxon>
        <taxon>Craniata</taxon>
        <taxon>Vertebrata</taxon>
        <taxon>Euteleostomi</taxon>
        <taxon>Mammalia</taxon>
        <taxon>Eutheria</taxon>
        <taxon>Laurasiatheria</taxon>
        <taxon>Carnivora</taxon>
        <taxon>Caniformia</taxon>
        <taxon>Musteloidea</taxon>
        <taxon>Mustelidae</taxon>
        <taxon>Guloninae</taxon>
        <taxon>Gulo</taxon>
    </lineage>
</organism>
<protein>
    <submittedName>
        <fullName evidence="1">Uncharacterized protein</fullName>
    </submittedName>
</protein>
<evidence type="ECO:0000313" key="1">
    <source>
        <dbReference type="EMBL" id="VCW69019.1"/>
    </source>
</evidence>
<dbReference type="AlphaFoldDB" id="A0A9X9PW01"/>
<keyword evidence="2" id="KW-1185">Reference proteome</keyword>
<accession>A0A9X9PW01</accession>
<name>A0A9X9PW01_GULGU</name>
<sequence length="39" mass="4352">MNVYPLKAWRGHLTSRIPTLSPRAGDTLNSCVFCTQCTI</sequence>
<comment type="caution">
    <text evidence="1">The sequence shown here is derived from an EMBL/GenBank/DDBJ whole genome shotgun (WGS) entry which is preliminary data.</text>
</comment>
<proteinExistence type="predicted"/>
<dbReference type="Proteomes" id="UP000269945">
    <property type="component" value="Unassembled WGS sequence"/>
</dbReference>
<gene>
    <name evidence="1" type="ORF">BN2614_LOCUS5</name>
</gene>
<dbReference type="EMBL" id="CYRY02004503">
    <property type="protein sequence ID" value="VCW69019.1"/>
    <property type="molecule type" value="Genomic_DNA"/>
</dbReference>
<reference evidence="1 2" key="1">
    <citation type="submission" date="2018-10" db="EMBL/GenBank/DDBJ databases">
        <authorList>
            <person name="Ekblom R."/>
            <person name="Jareborg N."/>
        </authorList>
    </citation>
    <scope>NUCLEOTIDE SEQUENCE [LARGE SCALE GENOMIC DNA]</scope>
    <source>
        <tissue evidence="1">Muscle</tissue>
    </source>
</reference>